<dbReference type="EC" id="2.7.13.3" evidence="3"/>
<dbReference type="PROSITE" id="PS50885">
    <property type="entry name" value="HAMP"/>
    <property type="match status" value="1"/>
</dbReference>
<dbReference type="GO" id="GO:0005886">
    <property type="term" value="C:plasma membrane"/>
    <property type="evidence" value="ECO:0007669"/>
    <property type="project" value="UniProtKB-SubCell"/>
</dbReference>
<organism evidence="14 15">
    <name type="scientific">Xenophilus arseniciresistens</name>
    <dbReference type="NCBI Taxonomy" id="1283306"/>
    <lineage>
        <taxon>Bacteria</taxon>
        <taxon>Pseudomonadati</taxon>
        <taxon>Pseudomonadota</taxon>
        <taxon>Betaproteobacteria</taxon>
        <taxon>Burkholderiales</taxon>
        <taxon>Comamonadaceae</taxon>
        <taxon>Xenophilus</taxon>
    </lineage>
</organism>
<evidence type="ECO:0000256" key="9">
    <source>
        <dbReference type="ARBA" id="ARBA00022840"/>
    </source>
</evidence>
<evidence type="ECO:0000259" key="12">
    <source>
        <dbReference type="PROSITE" id="PS50109"/>
    </source>
</evidence>
<comment type="subcellular location">
    <subcellularLocation>
        <location evidence="2">Cell membrane</location>
        <topology evidence="2">Multi-pass membrane protein</topology>
    </subcellularLocation>
</comment>
<protein>
    <recommendedName>
        <fullName evidence="3">histidine kinase</fullName>
        <ecNumber evidence="3">2.7.13.3</ecNumber>
    </recommendedName>
</protein>
<dbReference type="PANTHER" id="PTHR44936:SF10">
    <property type="entry name" value="SENSOR PROTEIN RSTB"/>
    <property type="match status" value="1"/>
</dbReference>
<dbReference type="CDD" id="cd06225">
    <property type="entry name" value="HAMP"/>
    <property type="match status" value="1"/>
</dbReference>
<keyword evidence="11" id="KW-0472">Membrane</keyword>
<keyword evidence="15" id="KW-1185">Reference proteome</keyword>
<evidence type="ECO:0000256" key="2">
    <source>
        <dbReference type="ARBA" id="ARBA00004651"/>
    </source>
</evidence>
<dbReference type="Pfam" id="PF00512">
    <property type="entry name" value="HisKA"/>
    <property type="match status" value="1"/>
</dbReference>
<evidence type="ECO:0000259" key="13">
    <source>
        <dbReference type="PROSITE" id="PS50885"/>
    </source>
</evidence>
<dbReference type="InterPro" id="IPR036097">
    <property type="entry name" value="HisK_dim/P_sf"/>
</dbReference>
<dbReference type="InterPro" id="IPR004358">
    <property type="entry name" value="Sig_transdc_His_kin-like_C"/>
</dbReference>
<evidence type="ECO:0000313" key="15">
    <source>
        <dbReference type="Proteomes" id="UP001212602"/>
    </source>
</evidence>
<dbReference type="InterPro" id="IPR005467">
    <property type="entry name" value="His_kinase_dom"/>
</dbReference>
<dbReference type="AlphaFoldDB" id="A0AAE3T295"/>
<keyword evidence="11" id="KW-0812">Transmembrane</keyword>
<evidence type="ECO:0000256" key="7">
    <source>
        <dbReference type="ARBA" id="ARBA00022741"/>
    </source>
</evidence>
<dbReference type="SMART" id="SM00304">
    <property type="entry name" value="HAMP"/>
    <property type="match status" value="1"/>
</dbReference>
<proteinExistence type="predicted"/>
<dbReference type="Pfam" id="PF02518">
    <property type="entry name" value="HATPase_c"/>
    <property type="match status" value="1"/>
</dbReference>
<reference evidence="14" key="1">
    <citation type="submission" date="2023-01" db="EMBL/GenBank/DDBJ databases">
        <title>Xenophilus mangrovi sp. nov., isolated from soil of Mangrove nature reserve.</title>
        <authorList>
            <person name="Xu S."/>
            <person name="Liu Z."/>
            <person name="Xu Y."/>
        </authorList>
    </citation>
    <scope>NUCLEOTIDE SEQUENCE</scope>
    <source>
        <strain evidence="14">YW8</strain>
    </source>
</reference>
<dbReference type="Pfam" id="PF00672">
    <property type="entry name" value="HAMP"/>
    <property type="match status" value="1"/>
</dbReference>
<evidence type="ECO:0000256" key="4">
    <source>
        <dbReference type="ARBA" id="ARBA00022475"/>
    </source>
</evidence>
<dbReference type="InterPro" id="IPR003661">
    <property type="entry name" value="HisK_dim/P_dom"/>
</dbReference>
<keyword evidence="6" id="KW-0808">Transferase</keyword>
<feature type="region of interest" description="Disordered" evidence="10">
    <location>
        <begin position="86"/>
        <end position="138"/>
    </location>
</feature>
<accession>A0AAE3T295</accession>
<comment type="caution">
    <text evidence="14">The sequence shown here is derived from an EMBL/GenBank/DDBJ whole genome shotgun (WGS) entry which is preliminary data.</text>
</comment>
<keyword evidence="5" id="KW-0597">Phosphoprotein</keyword>
<dbReference type="PANTHER" id="PTHR44936">
    <property type="entry name" value="SENSOR PROTEIN CREC"/>
    <property type="match status" value="1"/>
</dbReference>
<dbReference type="Gene3D" id="6.10.340.10">
    <property type="match status" value="1"/>
</dbReference>
<dbReference type="PRINTS" id="PR00344">
    <property type="entry name" value="BCTRLSENSOR"/>
</dbReference>
<dbReference type="SUPFAM" id="SSF55874">
    <property type="entry name" value="ATPase domain of HSP90 chaperone/DNA topoisomerase II/histidine kinase"/>
    <property type="match status" value="1"/>
</dbReference>
<evidence type="ECO:0000256" key="6">
    <source>
        <dbReference type="ARBA" id="ARBA00022679"/>
    </source>
</evidence>
<dbReference type="SMART" id="SM00387">
    <property type="entry name" value="HATPase_c"/>
    <property type="match status" value="1"/>
</dbReference>
<dbReference type="Gene3D" id="3.30.565.10">
    <property type="entry name" value="Histidine kinase-like ATPase, C-terminal domain"/>
    <property type="match status" value="1"/>
</dbReference>
<dbReference type="PROSITE" id="PS50109">
    <property type="entry name" value="HIS_KIN"/>
    <property type="match status" value="1"/>
</dbReference>
<evidence type="ECO:0000256" key="5">
    <source>
        <dbReference type="ARBA" id="ARBA00022553"/>
    </source>
</evidence>
<dbReference type="InterPro" id="IPR036890">
    <property type="entry name" value="HATPase_C_sf"/>
</dbReference>
<feature type="domain" description="HAMP" evidence="13">
    <location>
        <begin position="229"/>
        <end position="281"/>
    </location>
</feature>
<evidence type="ECO:0000256" key="11">
    <source>
        <dbReference type="SAM" id="Phobius"/>
    </source>
</evidence>
<evidence type="ECO:0000256" key="3">
    <source>
        <dbReference type="ARBA" id="ARBA00012438"/>
    </source>
</evidence>
<dbReference type="CDD" id="cd00082">
    <property type="entry name" value="HisKA"/>
    <property type="match status" value="1"/>
</dbReference>
<dbReference type="EMBL" id="JAQIPB010000012">
    <property type="protein sequence ID" value="MDA7418821.1"/>
    <property type="molecule type" value="Genomic_DNA"/>
</dbReference>
<dbReference type="InterPro" id="IPR003660">
    <property type="entry name" value="HAMP_dom"/>
</dbReference>
<keyword evidence="11" id="KW-1133">Transmembrane helix</keyword>
<feature type="domain" description="Histidine kinase" evidence="12">
    <location>
        <begin position="289"/>
        <end position="513"/>
    </location>
</feature>
<dbReference type="InterPro" id="IPR003594">
    <property type="entry name" value="HATPase_dom"/>
</dbReference>
<dbReference type="GO" id="GO:0000155">
    <property type="term" value="F:phosphorelay sensor kinase activity"/>
    <property type="evidence" value="ECO:0007669"/>
    <property type="project" value="InterPro"/>
</dbReference>
<keyword evidence="7" id="KW-0547">Nucleotide-binding</keyword>
<sequence>MLRLTLTRKLFLALATLLAVLLLTFAAFSILGLQRGLGAYVAEIELSRMDWLVQRLVRHHAAQGGWDRLRTEPSLWPRLLRGNDSVDGDGAVPADPRLPPWYSPGGDAPPGGRPDPRPLLYGPPPFGGGPDVFGGAPPPRMPEGMLLHRLAVFDAHDTQVAGARIDLEKAARVPLKLQGRRIGSLALAPIESLESEADRAFLARQRGLVAVAALGGLLLALGLSWWMARRWLTPIDELAHAAQRIARGQLQTRVAAQGSDELAALGRTFNHMAERLDRIEASRRAWLADVSHELRTPLAAMRAEIEALQDGVRSFDDRTALRLHRQIMRLGQLVDDLRSSMQEGDAAAHERASVYPLSVLREAVAAMQDRFAQAGLTLELLGMDAAPGTRPPPVLEGDSRRLHQAFMNLLENTLRYTHAGGRLRIEAHVEGSIGSAQRLVLDFDDSAPGVAPDELPRLFERLFRGESSRNRDSGGSGLGLSICRAIVEAHGGVIDAADSPLGGLRIRLTLPLK</sequence>
<evidence type="ECO:0000313" key="14">
    <source>
        <dbReference type="EMBL" id="MDA7418821.1"/>
    </source>
</evidence>
<dbReference type="Gene3D" id="1.10.287.130">
    <property type="match status" value="1"/>
</dbReference>
<evidence type="ECO:0000256" key="1">
    <source>
        <dbReference type="ARBA" id="ARBA00000085"/>
    </source>
</evidence>
<dbReference type="SUPFAM" id="SSF158472">
    <property type="entry name" value="HAMP domain-like"/>
    <property type="match status" value="1"/>
</dbReference>
<evidence type="ECO:0000256" key="10">
    <source>
        <dbReference type="SAM" id="MobiDB-lite"/>
    </source>
</evidence>
<keyword evidence="8" id="KW-0418">Kinase</keyword>
<evidence type="ECO:0000256" key="8">
    <source>
        <dbReference type="ARBA" id="ARBA00022777"/>
    </source>
</evidence>
<keyword evidence="9 14" id="KW-0067">ATP-binding</keyword>
<dbReference type="InterPro" id="IPR050980">
    <property type="entry name" value="2C_sensor_his_kinase"/>
</dbReference>
<gene>
    <name evidence="14" type="ORF">PGB34_20815</name>
</gene>
<dbReference type="SMART" id="SM00388">
    <property type="entry name" value="HisKA"/>
    <property type="match status" value="1"/>
</dbReference>
<name>A0AAE3T295_9BURK</name>
<keyword evidence="4" id="KW-1003">Cell membrane</keyword>
<dbReference type="SUPFAM" id="SSF47384">
    <property type="entry name" value="Homodimeric domain of signal transducing histidine kinase"/>
    <property type="match status" value="1"/>
</dbReference>
<comment type="catalytic activity">
    <reaction evidence="1">
        <text>ATP + protein L-histidine = ADP + protein N-phospho-L-histidine.</text>
        <dbReference type="EC" id="2.7.13.3"/>
    </reaction>
</comment>
<feature type="transmembrane region" description="Helical" evidence="11">
    <location>
        <begin position="208"/>
        <end position="228"/>
    </location>
</feature>
<dbReference type="GO" id="GO:0005524">
    <property type="term" value="F:ATP binding"/>
    <property type="evidence" value="ECO:0007669"/>
    <property type="project" value="UniProtKB-KW"/>
</dbReference>
<dbReference type="Proteomes" id="UP001212602">
    <property type="component" value="Unassembled WGS sequence"/>
</dbReference>